<dbReference type="GO" id="GO:0016987">
    <property type="term" value="F:sigma factor activity"/>
    <property type="evidence" value="ECO:0007669"/>
    <property type="project" value="InterPro"/>
</dbReference>
<dbReference type="Gene3D" id="1.10.10.60">
    <property type="entry name" value="Homeodomain-like"/>
    <property type="match status" value="1"/>
</dbReference>
<dbReference type="Pfam" id="PF08281">
    <property type="entry name" value="Sigma70_r4_2"/>
    <property type="match status" value="1"/>
</dbReference>
<sequence length="198" mass="23073">MRGSTWTEEEKEFLANNWHKGREYCAKKLNRTVTAVNVKAKRMGLGGCIKNSHFLTAQNVADLLGVDIKRVLNWVQKGLLRFSLAKAKRKIYLIELEELERFLKENLDLWDSRKMKGSLWINDPDWLVQKRKSDRSRPANEGKKWTPEEDKKAISLFKTGDYTYAQIGELLGRSGNSVERRISRLDVWGTGEFIRDKR</sequence>
<comment type="caution">
    <text evidence="3">The sequence shown here is derived from an EMBL/GenBank/DDBJ whole genome shotgun (WGS) entry which is preliminary data.</text>
</comment>
<dbReference type="AlphaFoldDB" id="A0A327YSY5"/>
<dbReference type="GO" id="GO:0006352">
    <property type="term" value="P:DNA-templated transcription initiation"/>
    <property type="evidence" value="ECO:0007669"/>
    <property type="project" value="InterPro"/>
</dbReference>
<dbReference type="Proteomes" id="UP000248555">
    <property type="component" value="Unassembled WGS sequence"/>
</dbReference>
<organism evidence="3 4">
    <name type="scientific">Paranoxybacillus vitaminiphilus</name>
    <dbReference type="NCBI Taxonomy" id="581036"/>
    <lineage>
        <taxon>Bacteria</taxon>
        <taxon>Bacillati</taxon>
        <taxon>Bacillota</taxon>
        <taxon>Bacilli</taxon>
        <taxon>Bacillales</taxon>
        <taxon>Anoxybacillaceae</taxon>
        <taxon>Paranoxybacillus</taxon>
    </lineage>
</organism>
<proteinExistence type="predicted"/>
<accession>A0A327YSY5</accession>
<feature type="domain" description="RNA polymerase sigma factor 70 region 4 type 2" evidence="1">
    <location>
        <begin position="147"/>
        <end position="184"/>
    </location>
</feature>
<dbReference type="InterPro" id="IPR041657">
    <property type="entry name" value="HTH_17"/>
</dbReference>
<dbReference type="EMBL" id="QLMH01000003">
    <property type="protein sequence ID" value="RAK21119.1"/>
    <property type="molecule type" value="Genomic_DNA"/>
</dbReference>
<dbReference type="OrthoDB" id="1669646at2"/>
<protein>
    <submittedName>
        <fullName evidence="3">Helix-turn-helix protein</fullName>
    </submittedName>
</protein>
<gene>
    <name evidence="3" type="ORF">B0I26_10371</name>
</gene>
<keyword evidence="4" id="KW-1185">Reference proteome</keyword>
<dbReference type="InterPro" id="IPR013249">
    <property type="entry name" value="RNA_pol_sigma70_r4_t2"/>
</dbReference>
<dbReference type="GO" id="GO:0003677">
    <property type="term" value="F:DNA binding"/>
    <property type="evidence" value="ECO:0007669"/>
    <property type="project" value="InterPro"/>
</dbReference>
<feature type="domain" description="Helix-turn-helix" evidence="2">
    <location>
        <begin position="54"/>
        <end position="106"/>
    </location>
</feature>
<evidence type="ECO:0000259" key="2">
    <source>
        <dbReference type="Pfam" id="PF12728"/>
    </source>
</evidence>
<evidence type="ECO:0000259" key="1">
    <source>
        <dbReference type="Pfam" id="PF08281"/>
    </source>
</evidence>
<evidence type="ECO:0000313" key="3">
    <source>
        <dbReference type="EMBL" id="RAK21119.1"/>
    </source>
</evidence>
<dbReference type="Pfam" id="PF12728">
    <property type="entry name" value="HTH_17"/>
    <property type="match status" value="1"/>
</dbReference>
<name>A0A327YSY5_9BACL</name>
<evidence type="ECO:0000313" key="4">
    <source>
        <dbReference type="Proteomes" id="UP000248555"/>
    </source>
</evidence>
<reference evidence="3 4" key="1">
    <citation type="submission" date="2018-06" db="EMBL/GenBank/DDBJ databases">
        <title>Genomic Encyclopedia of Type Strains, Phase III (KMG-III): the genomes of soil and plant-associated and newly described type strains.</title>
        <authorList>
            <person name="Whitman W."/>
        </authorList>
    </citation>
    <scope>NUCLEOTIDE SEQUENCE [LARGE SCALE GENOMIC DNA]</scope>
    <source>
        <strain evidence="3 4">CGMCC 1.8979</strain>
    </source>
</reference>
<dbReference type="RefSeq" id="WP_111644389.1">
    <property type="nucleotide sequence ID" value="NZ_QLMH01000003.1"/>
</dbReference>